<feature type="domain" description="Alpha-carbonic anhydrase" evidence="12">
    <location>
        <begin position="94"/>
        <end position="319"/>
    </location>
</feature>
<comment type="cofactor">
    <cofactor evidence="1 10">
        <name>Zn(2+)</name>
        <dbReference type="ChEBI" id="CHEBI:29105"/>
    </cofactor>
</comment>
<evidence type="ECO:0000256" key="10">
    <source>
        <dbReference type="RuleBase" id="RU367011"/>
    </source>
</evidence>
<feature type="compositionally biased region" description="Basic and acidic residues" evidence="11">
    <location>
        <begin position="84"/>
        <end position="95"/>
    </location>
</feature>
<keyword evidence="7 10" id="KW-0862">Zinc</keyword>
<protein>
    <recommendedName>
        <fullName evidence="5 10">Carbonic anhydrase</fullName>
        <ecNumber evidence="4 10">4.2.1.1</ecNumber>
    </recommendedName>
</protein>
<feature type="region of interest" description="Disordered" evidence="11">
    <location>
        <begin position="75"/>
        <end position="101"/>
    </location>
</feature>
<comment type="function">
    <text evidence="2 10">Reversible hydration of carbon dioxide.</text>
</comment>
<evidence type="ECO:0000256" key="8">
    <source>
        <dbReference type="ARBA" id="ARBA00023239"/>
    </source>
</evidence>
<evidence type="ECO:0000256" key="11">
    <source>
        <dbReference type="SAM" id="MobiDB-lite"/>
    </source>
</evidence>
<dbReference type="SUPFAM" id="SSF51069">
    <property type="entry name" value="Carbonic anhydrase"/>
    <property type="match status" value="1"/>
</dbReference>
<dbReference type="PROSITE" id="PS51144">
    <property type="entry name" value="ALPHA_CA_2"/>
    <property type="match status" value="1"/>
</dbReference>
<evidence type="ECO:0000256" key="5">
    <source>
        <dbReference type="ARBA" id="ARBA00014628"/>
    </source>
</evidence>
<sequence>MPYDRGVTFRNIWAAAVSLHGPAGCTASQVTPPSHGTKKMPFTRPAYSTLLLRLRPLGLCISIACGSAYSATPSPELPAATPVESHETAPQDGHEWGYTGPGGTDHWADLAKENELCRKGQQNSPVDLENPIRAELGPLRLDYRAVPLAVRNTGHSIQVDLPGGGGMRVGGRQYEALQIHFHHPSEHLLNGRRFPMEAHIVHKGPDGTLGVLAIFFETGTPNRAFQRVLDAMPHKAGQTRPVEKATVRGSDFLPVQKDLAFYRYEGSLTTPPCTETVDWVVLSQPLQVSAAQIDAFEQVYPFNARPLQELHRRFLLKSR</sequence>
<proteinExistence type="inferred from homology"/>
<dbReference type="InterPro" id="IPR018338">
    <property type="entry name" value="Carbonic_anhydrase_a-class_CS"/>
</dbReference>
<dbReference type="SMART" id="SM01057">
    <property type="entry name" value="Carb_anhydrase"/>
    <property type="match status" value="1"/>
</dbReference>
<comment type="catalytic activity">
    <reaction evidence="9 10">
        <text>hydrogencarbonate + H(+) = CO2 + H2O</text>
        <dbReference type="Rhea" id="RHEA:10748"/>
        <dbReference type="ChEBI" id="CHEBI:15377"/>
        <dbReference type="ChEBI" id="CHEBI:15378"/>
        <dbReference type="ChEBI" id="CHEBI:16526"/>
        <dbReference type="ChEBI" id="CHEBI:17544"/>
        <dbReference type="EC" id="4.2.1.1"/>
    </reaction>
</comment>
<evidence type="ECO:0000259" key="12">
    <source>
        <dbReference type="PROSITE" id="PS51144"/>
    </source>
</evidence>
<evidence type="ECO:0000256" key="7">
    <source>
        <dbReference type="ARBA" id="ARBA00022833"/>
    </source>
</evidence>
<evidence type="ECO:0000313" key="14">
    <source>
        <dbReference type="Proteomes" id="UP000247540"/>
    </source>
</evidence>
<dbReference type="InterPro" id="IPR001148">
    <property type="entry name" value="CA_dom"/>
</dbReference>
<dbReference type="GO" id="GO:0008270">
    <property type="term" value="F:zinc ion binding"/>
    <property type="evidence" value="ECO:0007669"/>
    <property type="project" value="UniProtKB-UniRule"/>
</dbReference>
<comment type="similarity">
    <text evidence="3 10">Belongs to the alpha-carbonic anhydrase family.</text>
</comment>
<dbReference type="Pfam" id="PF00194">
    <property type="entry name" value="Carb_anhydrase"/>
    <property type="match status" value="1"/>
</dbReference>
<evidence type="ECO:0000256" key="9">
    <source>
        <dbReference type="ARBA" id="ARBA00048348"/>
    </source>
</evidence>
<keyword evidence="14" id="KW-1185">Reference proteome</keyword>
<name>A0A318SLG9_9BURK</name>
<dbReference type="EMBL" id="QJTC01000013">
    <property type="protein sequence ID" value="PYE76362.1"/>
    <property type="molecule type" value="Genomic_DNA"/>
</dbReference>
<evidence type="ECO:0000256" key="1">
    <source>
        <dbReference type="ARBA" id="ARBA00001947"/>
    </source>
</evidence>
<dbReference type="CDD" id="cd03124">
    <property type="entry name" value="alpha_CA_prokaryotic_like"/>
    <property type="match status" value="1"/>
</dbReference>
<dbReference type="AlphaFoldDB" id="A0A318SLG9"/>
<dbReference type="InterPro" id="IPR041891">
    <property type="entry name" value="Alpha_CA_prokaryot-like"/>
</dbReference>
<evidence type="ECO:0000256" key="6">
    <source>
        <dbReference type="ARBA" id="ARBA00022723"/>
    </source>
</evidence>
<dbReference type="GO" id="GO:0004089">
    <property type="term" value="F:carbonate dehydratase activity"/>
    <property type="evidence" value="ECO:0007669"/>
    <property type="project" value="UniProtKB-UniRule"/>
</dbReference>
<evidence type="ECO:0000256" key="2">
    <source>
        <dbReference type="ARBA" id="ARBA00002904"/>
    </source>
</evidence>
<dbReference type="InterPro" id="IPR023561">
    <property type="entry name" value="Carbonic_anhydrase_a-class"/>
</dbReference>
<dbReference type="Proteomes" id="UP000247540">
    <property type="component" value="Unassembled WGS sequence"/>
</dbReference>
<dbReference type="PANTHER" id="PTHR18952">
    <property type="entry name" value="CARBONIC ANHYDRASE"/>
    <property type="match status" value="1"/>
</dbReference>
<dbReference type="EC" id="4.2.1.1" evidence="4 10"/>
<dbReference type="PANTHER" id="PTHR18952:SF265">
    <property type="entry name" value="CARBONIC ANHYDRASE"/>
    <property type="match status" value="1"/>
</dbReference>
<dbReference type="PROSITE" id="PS00162">
    <property type="entry name" value="ALPHA_CA_1"/>
    <property type="match status" value="1"/>
</dbReference>
<keyword evidence="6 10" id="KW-0479">Metal-binding</keyword>
<accession>A0A318SLG9</accession>
<comment type="caution">
    <text evidence="13">The sequence shown here is derived from an EMBL/GenBank/DDBJ whole genome shotgun (WGS) entry which is preliminary data.</text>
</comment>
<evidence type="ECO:0000313" key="13">
    <source>
        <dbReference type="EMBL" id="PYE76362.1"/>
    </source>
</evidence>
<dbReference type="Gene3D" id="3.10.200.10">
    <property type="entry name" value="Alpha carbonic anhydrase"/>
    <property type="match status" value="1"/>
</dbReference>
<evidence type="ECO:0000256" key="3">
    <source>
        <dbReference type="ARBA" id="ARBA00010718"/>
    </source>
</evidence>
<keyword evidence="8 10" id="KW-0456">Lyase</keyword>
<organism evidence="13 14">
    <name type="scientific">Xylophilus ampelinus</name>
    <dbReference type="NCBI Taxonomy" id="54067"/>
    <lineage>
        <taxon>Bacteria</taxon>
        <taxon>Pseudomonadati</taxon>
        <taxon>Pseudomonadota</taxon>
        <taxon>Betaproteobacteria</taxon>
        <taxon>Burkholderiales</taxon>
        <taxon>Xylophilus</taxon>
    </lineage>
</organism>
<dbReference type="InterPro" id="IPR036398">
    <property type="entry name" value="CA_dom_sf"/>
</dbReference>
<evidence type="ECO:0000256" key="4">
    <source>
        <dbReference type="ARBA" id="ARBA00012925"/>
    </source>
</evidence>
<reference evidence="13 14" key="1">
    <citation type="submission" date="2018-06" db="EMBL/GenBank/DDBJ databases">
        <title>Genomic Encyclopedia of Type Strains, Phase III (KMG-III): the genomes of soil and plant-associated and newly described type strains.</title>
        <authorList>
            <person name="Whitman W."/>
        </authorList>
    </citation>
    <scope>NUCLEOTIDE SEQUENCE [LARGE SCALE GENOMIC DNA]</scope>
    <source>
        <strain evidence="13 14">CECT 7646</strain>
    </source>
</reference>
<gene>
    <name evidence="13" type="ORF">DFQ15_11350</name>
</gene>